<accession>A0ACC3MV58</accession>
<sequence length="395" mass="44711">MSATLIEQEDMPLYNRKATVLSIVITFLVITNASVIFRLYARLAIVKSLGWDDITVAAAVVSATVGNTYACLCSDYGMGQHLANLSPEMFYGWLFHFYIANACFMMSTSLIEISLLLQYLRLYIEGTLRKISIALVVIISLWGFTFAFLAWFPCFPVEAYWNWELDDKHCYGFGSKEREPFVITYQSHSALNMIFDVTVLALSIPMWFRKQRTRKEHIAITGLAVLGALIMGCALWRLAEIIKHEGGWAPVMDFTFYAPTIVILACLEVDFACIAASMPVFWPMVESGFSAIFVTKEVHIVRHHRDDGREIELESRSGRSSQTSQVTLHPKQSATTWGNSKPTWENSKPTWENSKDPSTHSVREFDPIDTYHAPSMGHGAGVNGNRNWNNDREIF</sequence>
<dbReference type="EMBL" id="JAUTXU010000145">
    <property type="protein sequence ID" value="KAK3703904.1"/>
    <property type="molecule type" value="Genomic_DNA"/>
</dbReference>
<comment type="caution">
    <text evidence="1">The sequence shown here is derived from an EMBL/GenBank/DDBJ whole genome shotgun (WGS) entry which is preliminary data.</text>
</comment>
<keyword evidence="2" id="KW-1185">Reference proteome</keyword>
<name>A0ACC3MV58_9PEZI</name>
<organism evidence="1 2">
    <name type="scientific">Vermiconidia calcicola</name>
    <dbReference type="NCBI Taxonomy" id="1690605"/>
    <lineage>
        <taxon>Eukaryota</taxon>
        <taxon>Fungi</taxon>
        <taxon>Dikarya</taxon>
        <taxon>Ascomycota</taxon>
        <taxon>Pezizomycotina</taxon>
        <taxon>Dothideomycetes</taxon>
        <taxon>Dothideomycetidae</taxon>
        <taxon>Mycosphaerellales</taxon>
        <taxon>Extremaceae</taxon>
        <taxon>Vermiconidia</taxon>
    </lineage>
</organism>
<evidence type="ECO:0000313" key="2">
    <source>
        <dbReference type="Proteomes" id="UP001281147"/>
    </source>
</evidence>
<protein>
    <submittedName>
        <fullName evidence="1">Uncharacterized protein</fullName>
    </submittedName>
</protein>
<proteinExistence type="predicted"/>
<gene>
    <name evidence="1" type="ORF">LTR37_014122</name>
</gene>
<reference evidence="1" key="1">
    <citation type="submission" date="2023-07" db="EMBL/GenBank/DDBJ databases">
        <title>Black Yeasts Isolated from many extreme environments.</title>
        <authorList>
            <person name="Coleine C."/>
            <person name="Stajich J.E."/>
            <person name="Selbmann L."/>
        </authorList>
    </citation>
    <scope>NUCLEOTIDE SEQUENCE</scope>
    <source>
        <strain evidence="1">CCFEE 5714</strain>
    </source>
</reference>
<dbReference type="Proteomes" id="UP001281147">
    <property type="component" value="Unassembled WGS sequence"/>
</dbReference>
<evidence type="ECO:0000313" key="1">
    <source>
        <dbReference type="EMBL" id="KAK3703904.1"/>
    </source>
</evidence>